<keyword evidence="4" id="KW-1185">Reference proteome</keyword>
<proteinExistence type="predicted"/>
<protein>
    <submittedName>
        <fullName evidence="2">Uncharacterized protein</fullName>
    </submittedName>
</protein>
<dbReference type="AlphaFoldDB" id="A0A8X7CIY2"/>
<evidence type="ECO:0000313" key="3">
    <source>
        <dbReference type="EMBL" id="GFY68888.1"/>
    </source>
</evidence>
<sequence>MRSSLMHARRPSRTTGSDSKGGTGVVRIRCIPKICFAGCREDETGTGLLARGYDGRGTPKQDIQLAIAFTRSRNGLRPSGVAINACQQEGEGIRWWKTSNPDRYGRAGNLSTVGAKRLYGAHVCLPGHCIVGMECKHRNYLAMSLHGRPDGSGLVDEALCGTEYLLDGRDYGGESEILQSEVPLGTYKPYFSLLTSQKISRVFSILKVLI</sequence>
<dbReference type="EMBL" id="BMAV01017322">
    <property type="protein sequence ID" value="GFY68888.1"/>
    <property type="molecule type" value="Genomic_DNA"/>
</dbReference>
<feature type="region of interest" description="Disordered" evidence="1">
    <location>
        <begin position="1"/>
        <end position="22"/>
    </location>
</feature>
<accession>A0A8X7CIY2</accession>
<evidence type="ECO:0000256" key="1">
    <source>
        <dbReference type="SAM" id="MobiDB-lite"/>
    </source>
</evidence>
<name>A0A8X7CIY2_9ARAC</name>
<comment type="caution">
    <text evidence="2">The sequence shown here is derived from an EMBL/GenBank/DDBJ whole genome shotgun (WGS) entry which is preliminary data.</text>
</comment>
<dbReference type="Proteomes" id="UP000886998">
    <property type="component" value="Unassembled WGS sequence"/>
</dbReference>
<reference evidence="2" key="1">
    <citation type="submission" date="2020-08" db="EMBL/GenBank/DDBJ databases">
        <title>Multicomponent nature underlies the extraordinary mechanical properties of spider dragline silk.</title>
        <authorList>
            <person name="Kono N."/>
            <person name="Nakamura H."/>
            <person name="Mori M."/>
            <person name="Yoshida Y."/>
            <person name="Ohtoshi R."/>
            <person name="Malay A.D."/>
            <person name="Moran D.A.P."/>
            <person name="Tomita M."/>
            <person name="Numata K."/>
            <person name="Arakawa K."/>
        </authorList>
    </citation>
    <scope>NUCLEOTIDE SEQUENCE</scope>
</reference>
<dbReference type="EMBL" id="BMAV01017322">
    <property type="protein sequence ID" value="GFY68886.1"/>
    <property type="molecule type" value="Genomic_DNA"/>
</dbReference>
<gene>
    <name evidence="2" type="ORF">TNIN_126771</name>
    <name evidence="3" type="ORF">TNIN_126791</name>
</gene>
<evidence type="ECO:0000313" key="2">
    <source>
        <dbReference type="EMBL" id="GFY68886.1"/>
    </source>
</evidence>
<organism evidence="2 4">
    <name type="scientific">Trichonephila inaurata madagascariensis</name>
    <dbReference type="NCBI Taxonomy" id="2747483"/>
    <lineage>
        <taxon>Eukaryota</taxon>
        <taxon>Metazoa</taxon>
        <taxon>Ecdysozoa</taxon>
        <taxon>Arthropoda</taxon>
        <taxon>Chelicerata</taxon>
        <taxon>Arachnida</taxon>
        <taxon>Araneae</taxon>
        <taxon>Araneomorphae</taxon>
        <taxon>Entelegynae</taxon>
        <taxon>Araneoidea</taxon>
        <taxon>Nephilidae</taxon>
        <taxon>Trichonephila</taxon>
        <taxon>Trichonephila inaurata</taxon>
    </lineage>
</organism>
<evidence type="ECO:0000313" key="4">
    <source>
        <dbReference type="Proteomes" id="UP000886998"/>
    </source>
</evidence>